<feature type="transmembrane region" description="Helical" evidence="8">
    <location>
        <begin position="362"/>
        <end position="380"/>
    </location>
</feature>
<dbReference type="NCBIfam" id="TIGR00842">
    <property type="entry name" value="bcct"/>
    <property type="match status" value="1"/>
</dbReference>
<feature type="transmembrane region" description="Helical" evidence="8">
    <location>
        <begin position="440"/>
        <end position="462"/>
    </location>
</feature>
<dbReference type="GO" id="GO:0005886">
    <property type="term" value="C:plasma membrane"/>
    <property type="evidence" value="ECO:0007669"/>
    <property type="project" value="UniProtKB-SubCell"/>
</dbReference>
<evidence type="ECO:0000256" key="4">
    <source>
        <dbReference type="ARBA" id="ARBA00022475"/>
    </source>
</evidence>
<evidence type="ECO:0000313" key="9">
    <source>
        <dbReference type="EMBL" id="SDP65302.1"/>
    </source>
</evidence>
<organism evidence="9 10">
    <name type="scientific">Halobacillus aidingensis</name>
    <dbReference type="NCBI Taxonomy" id="240303"/>
    <lineage>
        <taxon>Bacteria</taxon>
        <taxon>Bacillati</taxon>
        <taxon>Bacillota</taxon>
        <taxon>Bacilli</taxon>
        <taxon>Bacillales</taxon>
        <taxon>Bacillaceae</taxon>
        <taxon>Halobacillus</taxon>
    </lineage>
</organism>
<accession>A0A1H0UG87</accession>
<dbReference type="InterPro" id="IPR018093">
    <property type="entry name" value="BCCT_CS"/>
</dbReference>
<keyword evidence="5 8" id="KW-0812">Transmembrane</keyword>
<gene>
    <name evidence="9" type="ORF">SAMN05421677_12610</name>
</gene>
<dbReference type="Pfam" id="PF02028">
    <property type="entry name" value="BCCT"/>
    <property type="match status" value="1"/>
</dbReference>
<comment type="subcellular location">
    <subcellularLocation>
        <location evidence="1">Cell membrane</location>
        <topology evidence="1">Multi-pass membrane protein</topology>
    </subcellularLocation>
</comment>
<feature type="transmembrane region" description="Helical" evidence="8">
    <location>
        <begin position="511"/>
        <end position="531"/>
    </location>
</feature>
<feature type="transmembrane region" description="Helical" evidence="8">
    <location>
        <begin position="93"/>
        <end position="113"/>
    </location>
</feature>
<reference evidence="10" key="1">
    <citation type="submission" date="2016-10" db="EMBL/GenBank/DDBJ databases">
        <authorList>
            <person name="Varghese N."/>
            <person name="Submissions S."/>
        </authorList>
    </citation>
    <scope>NUCLEOTIDE SEQUENCE [LARGE SCALE GENOMIC DNA]</scope>
    <source>
        <strain evidence="10">CGMCC 1.3703</strain>
    </source>
</reference>
<keyword evidence="4" id="KW-1003">Cell membrane</keyword>
<evidence type="ECO:0000313" key="10">
    <source>
        <dbReference type="Proteomes" id="UP000198860"/>
    </source>
</evidence>
<keyword evidence="3" id="KW-0813">Transport</keyword>
<feature type="transmembrane region" description="Helical" evidence="8">
    <location>
        <begin position="392"/>
        <end position="415"/>
    </location>
</feature>
<dbReference type="InterPro" id="IPR000060">
    <property type="entry name" value="BCCT_transptr"/>
</dbReference>
<evidence type="ECO:0000256" key="2">
    <source>
        <dbReference type="ARBA" id="ARBA00005658"/>
    </source>
</evidence>
<feature type="transmembrane region" description="Helical" evidence="8">
    <location>
        <begin position="273"/>
        <end position="293"/>
    </location>
</feature>
<dbReference type="STRING" id="240303.SAMN05421677_12610"/>
<feature type="transmembrane region" description="Helical" evidence="8">
    <location>
        <begin position="133"/>
        <end position="154"/>
    </location>
</feature>
<dbReference type="Proteomes" id="UP000198860">
    <property type="component" value="Unassembled WGS sequence"/>
</dbReference>
<evidence type="ECO:0000256" key="6">
    <source>
        <dbReference type="ARBA" id="ARBA00022989"/>
    </source>
</evidence>
<protein>
    <submittedName>
        <fullName evidence="9">Glycine betaine transporter</fullName>
    </submittedName>
</protein>
<feature type="transmembrane region" description="Helical" evidence="8">
    <location>
        <begin position="305"/>
        <end position="328"/>
    </location>
</feature>
<evidence type="ECO:0000256" key="8">
    <source>
        <dbReference type="SAM" id="Phobius"/>
    </source>
</evidence>
<proteinExistence type="inferred from homology"/>
<feature type="transmembrane region" description="Helical" evidence="8">
    <location>
        <begin position="183"/>
        <end position="204"/>
    </location>
</feature>
<keyword evidence="6 8" id="KW-1133">Transmembrane helix</keyword>
<comment type="similarity">
    <text evidence="2">Belongs to the BCCT transporter (TC 2.A.15) family.</text>
</comment>
<sequence>MGYIYVGNIRRIVYFFSVWVFDKHTSNATPSNEHPLVSKIRTSFGKELTMKKVTSVFWVTLAIALFAVVWGSVAPKNLESITGSIQSYISVHFGWYYLLIVTGFVIFCLYMIFSPYGKMKLGKPTDKPEYNYATWFAMLFSAGMGIGLVFWGAAEPIYFYANNAPTAETGTAAALNESMRFVYFHWGVHAWGIYAIVALVLAYFKFRRGAPALISSTLEPLFGDKMNGPWGKVVDVIAVFATIVGVATTLGFGAAQINGGLTFLTPLEDSFGIQLLIIAVVTVLFMISAYTGLSKGIRYLSNTNMVLALALLTITLIVGPTLFIMNMFTDTIGAYLQNLPTMSFRLAPNNEENRIWINNWTVFYWAWWIAWSPFVGIFIARVSKGRTVREFLSGVLLVPSAVGFLWFSTFGSSAIKVQQDQGGLSDLATEQVMFGTFDNYPLGLILSIIAMVLIGTFFITSADSATFVLGMQTTNGSLTPPTMVKFVWGIVQSSMAAVLLYSGGLQALQNALISAAFPFSFIMILMVVSLYKAIRADKIALDRGKDKEEKTSA</sequence>
<keyword evidence="10" id="KW-1185">Reference proteome</keyword>
<feature type="transmembrane region" description="Helical" evidence="8">
    <location>
        <begin position="56"/>
        <end position="73"/>
    </location>
</feature>
<dbReference type="PANTHER" id="PTHR30047:SF7">
    <property type="entry name" value="HIGH-AFFINITY CHOLINE TRANSPORT PROTEIN"/>
    <property type="match status" value="1"/>
</dbReference>
<evidence type="ECO:0000256" key="1">
    <source>
        <dbReference type="ARBA" id="ARBA00004651"/>
    </source>
</evidence>
<evidence type="ECO:0000256" key="5">
    <source>
        <dbReference type="ARBA" id="ARBA00022692"/>
    </source>
</evidence>
<dbReference type="PANTHER" id="PTHR30047">
    <property type="entry name" value="HIGH-AFFINITY CHOLINE TRANSPORT PROTEIN-RELATED"/>
    <property type="match status" value="1"/>
</dbReference>
<evidence type="ECO:0000256" key="3">
    <source>
        <dbReference type="ARBA" id="ARBA00022448"/>
    </source>
</evidence>
<feature type="transmembrane region" description="Helical" evidence="8">
    <location>
        <begin position="233"/>
        <end position="253"/>
    </location>
</feature>
<dbReference type="EMBL" id="FNIZ01000026">
    <property type="protein sequence ID" value="SDP65302.1"/>
    <property type="molecule type" value="Genomic_DNA"/>
</dbReference>
<dbReference type="AlphaFoldDB" id="A0A1H0UG87"/>
<keyword evidence="7 8" id="KW-0472">Membrane</keyword>
<dbReference type="PROSITE" id="PS01303">
    <property type="entry name" value="BCCT"/>
    <property type="match status" value="1"/>
</dbReference>
<evidence type="ECO:0000256" key="7">
    <source>
        <dbReference type="ARBA" id="ARBA00023136"/>
    </source>
</evidence>
<name>A0A1H0UG87_HALAD</name>
<feature type="transmembrane region" description="Helical" evidence="8">
    <location>
        <begin position="483"/>
        <end position="505"/>
    </location>
</feature>
<dbReference type="GO" id="GO:0022857">
    <property type="term" value="F:transmembrane transporter activity"/>
    <property type="evidence" value="ECO:0007669"/>
    <property type="project" value="InterPro"/>
</dbReference>